<dbReference type="STRING" id="1499967.U27_02464"/>
<dbReference type="GO" id="GO:0006144">
    <property type="term" value="P:purine nucleobase metabolic process"/>
    <property type="evidence" value="ECO:0007669"/>
    <property type="project" value="UniProtKB-KW"/>
</dbReference>
<gene>
    <name evidence="5" type="ORF">U27_02464</name>
</gene>
<dbReference type="SUPFAM" id="SSF51182">
    <property type="entry name" value="RmlC-like cupins"/>
    <property type="match status" value="1"/>
</dbReference>
<organism evidence="5">
    <name type="scientific">Vecturithrix granuli</name>
    <dbReference type="NCBI Taxonomy" id="1499967"/>
    <lineage>
        <taxon>Bacteria</taxon>
        <taxon>Candidatus Moduliflexota</taxon>
        <taxon>Candidatus Vecturitrichia</taxon>
        <taxon>Candidatus Vecturitrichales</taxon>
        <taxon>Candidatus Vecturitrichaceae</taxon>
        <taxon>Candidatus Vecturithrix</taxon>
    </lineage>
</organism>
<keyword evidence="3" id="KW-0456">Lyase</keyword>
<dbReference type="GO" id="GO:0004848">
    <property type="term" value="F:ureidoglycolate hydrolase activity"/>
    <property type="evidence" value="ECO:0007669"/>
    <property type="project" value="InterPro"/>
</dbReference>
<comment type="catalytic activity">
    <reaction evidence="4">
        <text>(S)-ureidoglycolate = urea + glyoxylate</text>
        <dbReference type="Rhea" id="RHEA:11304"/>
        <dbReference type="ChEBI" id="CHEBI:16199"/>
        <dbReference type="ChEBI" id="CHEBI:36655"/>
        <dbReference type="ChEBI" id="CHEBI:57296"/>
        <dbReference type="EC" id="4.3.2.3"/>
    </reaction>
</comment>
<evidence type="ECO:0000256" key="4">
    <source>
        <dbReference type="ARBA" id="ARBA00047684"/>
    </source>
</evidence>
<reference evidence="5" key="1">
    <citation type="journal article" date="2015" name="PeerJ">
        <title>First genomic representation of candidate bacterial phylum KSB3 points to enhanced environmental sensing as a trigger of wastewater bulking.</title>
        <authorList>
            <person name="Sekiguchi Y."/>
            <person name="Ohashi A."/>
            <person name="Parks D.H."/>
            <person name="Yamauchi T."/>
            <person name="Tyson G.W."/>
            <person name="Hugenholtz P."/>
        </authorList>
    </citation>
    <scope>NUCLEOTIDE SEQUENCE [LARGE SCALE GENOMIC DNA]</scope>
</reference>
<evidence type="ECO:0000313" key="6">
    <source>
        <dbReference type="Proteomes" id="UP000030661"/>
    </source>
</evidence>
<keyword evidence="2" id="KW-0659">Purine metabolism</keyword>
<name>A0A0S6WCR4_VECG1</name>
<dbReference type="Proteomes" id="UP000030661">
    <property type="component" value="Unassembled WGS sequence"/>
</dbReference>
<dbReference type="InterPro" id="IPR007247">
    <property type="entry name" value="Ureidogly_lyase"/>
</dbReference>
<evidence type="ECO:0000256" key="3">
    <source>
        <dbReference type="ARBA" id="ARBA00023239"/>
    </source>
</evidence>
<evidence type="ECO:0000256" key="2">
    <source>
        <dbReference type="ARBA" id="ARBA00022631"/>
    </source>
</evidence>
<sequence length="164" mass="18304">MLKKPIQELSLEKFSKYGTFVNMLNPQTVKISEPPIEFFRDMAQLQLGCQAAPSFSICRVTKRPLIVDASEYHNYCGEGILPLDGDILMHVAPANGGTLNTEDIEIFHVPQGTFVTLRPGVWHHAVFAYNTEVVNTLIVLPERTYATDCHVYEIPEAQQVAIGS</sequence>
<keyword evidence="6" id="KW-1185">Reference proteome</keyword>
<dbReference type="GO" id="GO:0050385">
    <property type="term" value="F:ureidoglycolate lyase activity"/>
    <property type="evidence" value="ECO:0007669"/>
    <property type="project" value="UniProtKB-EC"/>
</dbReference>
<dbReference type="EMBL" id="DF820463">
    <property type="protein sequence ID" value="GAK55630.1"/>
    <property type="molecule type" value="Genomic_DNA"/>
</dbReference>
<dbReference type="GO" id="GO:0000256">
    <property type="term" value="P:allantoin catabolic process"/>
    <property type="evidence" value="ECO:0007669"/>
    <property type="project" value="InterPro"/>
</dbReference>
<evidence type="ECO:0000313" key="5">
    <source>
        <dbReference type="EMBL" id="GAK55630.1"/>
    </source>
</evidence>
<protein>
    <recommendedName>
        <fullName evidence="7">Ureidoglycolate hydrolase</fullName>
    </recommendedName>
</protein>
<dbReference type="InterPro" id="IPR024060">
    <property type="entry name" value="Ureidoglycolate_lyase_dom_sf"/>
</dbReference>
<dbReference type="eggNOG" id="COG3194">
    <property type="taxonomic scope" value="Bacteria"/>
</dbReference>
<comment type="subunit">
    <text evidence="1">Homodimer.</text>
</comment>
<evidence type="ECO:0008006" key="7">
    <source>
        <dbReference type="Google" id="ProtNLM"/>
    </source>
</evidence>
<dbReference type="InterPro" id="IPR011051">
    <property type="entry name" value="RmlC_Cupin_sf"/>
</dbReference>
<evidence type="ECO:0000256" key="1">
    <source>
        <dbReference type="ARBA" id="ARBA00011738"/>
    </source>
</evidence>
<accession>A0A0S6WCR4</accession>
<dbReference type="HOGENOM" id="CLU_135545_0_0_0"/>
<dbReference type="AlphaFoldDB" id="A0A0S6WCR4"/>
<dbReference type="PIRSF" id="PIRSF017306">
    <property type="entry name" value="Ureidogly_hydro"/>
    <property type="match status" value="1"/>
</dbReference>
<dbReference type="Pfam" id="PF04115">
    <property type="entry name" value="Ureidogly_lyase"/>
    <property type="match status" value="1"/>
</dbReference>
<dbReference type="Gene3D" id="2.60.120.480">
    <property type="entry name" value="Ureidoglycolate hydrolase"/>
    <property type="match status" value="1"/>
</dbReference>
<proteinExistence type="predicted"/>